<keyword evidence="1" id="KW-0732">Signal</keyword>
<dbReference type="EMBL" id="CAKLPY010000002">
    <property type="protein sequence ID" value="CAH0996905.1"/>
    <property type="molecule type" value="Genomic_DNA"/>
</dbReference>
<organism evidence="3 4">
    <name type="scientific">Emticicia aquatica</name>
    <dbReference type="NCBI Taxonomy" id="1681835"/>
    <lineage>
        <taxon>Bacteria</taxon>
        <taxon>Pseudomonadati</taxon>
        <taxon>Bacteroidota</taxon>
        <taxon>Cytophagia</taxon>
        <taxon>Cytophagales</taxon>
        <taxon>Leadbetterellaceae</taxon>
        <taxon>Emticicia</taxon>
    </lineage>
</organism>
<dbReference type="InterPro" id="IPR013783">
    <property type="entry name" value="Ig-like_fold"/>
</dbReference>
<dbReference type="Gene3D" id="2.60.40.10">
    <property type="entry name" value="Immunoglobulins"/>
    <property type="match status" value="1"/>
</dbReference>
<gene>
    <name evidence="3" type="ORF">EMA8858_03040</name>
</gene>
<reference evidence="3" key="1">
    <citation type="submission" date="2021-12" db="EMBL/GenBank/DDBJ databases">
        <authorList>
            <person name="Rodrigo-Torres L."/>
            <person name="Arahal R. D."/>
            <person name="Lucena T."/>
        </authorList>
    </citation>
    <scope>NUCLEOTIDE SEQUENCE</scope>
    <source>
        <strain evidence="3">CECT 8858</strain>
    </source>
</reference>
<evidence type="ECO:0000313" key="4">
    <source>
        <dbReference type="Proteomes" id="UP000837932"/>
    </source>
</evidence>
<dbReference type="InterPro" id="IPR032812">
    <property type="entry name" value="SbsA_Ig"/>
</dbReference>
<dbReference type="Gene3D" id="2.60.40.1220">
    <property type="match status" value="1"/>
</dbReference>
<proteinExistence type="predicted"/>
<feature type="domain" description="SbsA Ig-like" evidence="2">
    <location>
        <begin position="33"/>
        <end position="132"/>
    </location>
</feature>
<evidence type="ECO:0000259" key="2">
    <source>
        <dbReference type="Pfam" id="PF13205"/>
    </source>
</evidence>
<dbReference type="InterPro" id="IPR013784">
    <property type="entry name" value="Carb-bd-like_fold"/>
</dbReference>
<name>A0ABN8EYN3_9BACT</name>
<dbReference type="Pfam" id="PF13205">
    <property type="entry name" value="Big_5"/>
    <property type="match status" value="1"/>
</dbReference>
<accession>A0ABN8EYN3</accession>
<evidence type="ECO:0000256" key="1">
    <source>
        <dbReference type="ARBA" id="ARBA00022729"/>
    </source>
</evidence>
<sequence>MIVNKRNNGLILIIILVMCGCAQFVPPTGGKKDEVQPKLINSNPKAGQKNFKEKSISLTFDELIDVTSLRQELLIIPDIEGTYDIKAKSNTVILKFDKAFKDSTTYTLNFRKGIKDVNERNEAKNLKVVFSTGNTIDSLKINGNVKSLLTNQPILEANIALYKLQDSIDLKKTKPDYFIKTDSSGNYQFENLKSGKYKIYGFLDKNSNLKYDTKTESIGFRNDTLNLIKNLTNIDLLIANANNEKPKNQKGLARAEDYTVLYDKNIKSYEVSFNNSNDSIPNIFEGKEIKFFNTKQRTDTLKVNITVTDSSNNILTHVQKIKFRDPEKKKTKKNEYLNYEIKPQSGEDIENKIKYEINFKIPVMTFDLTKLKILSDTIREEKIDTSNVKWNKYRNKLVITKEINAKREVKIIMNKGLFISIKGDSNETQILKNPILKSENYALIEGTFEDKKGNKIIQIINEKYEVVAEQEAKESFLFKNIKPGIYLLRIIKDANGNGFWDFGNVEKNIQPEAIQFYAEPIRLKSNFEVRGLIIK</sequence>
<dbReference type="SUPFAM" id="SSF49452">
    <property type="entry name" value="Starch-binding domain-like"/>
    <property type="match status" value="1"/>
</dbReference>
<evidence type="ECO:0000313" key="3">
    <source>
        <dbReference type="EMBL" id="CAH0996905.1"/>
    </source>
</evidence>
<protein>
    <recommendedName>
        <fullName evidence="2">SbsA Ig-like domain-containing protein</fullName>
    </recommendedName>
</protein>
<dbReference type="Proteomes" id="UP000837932">
    <property type="component" value="Unassembled WGS sequence"/>
</dbReference>
<dbReference type="InterPro" id="IPR014755">
    <property type="entry name" value="Cu-Rt/internalin_Ig-like"/>
</dbReference>
<comment type="caution">
    <text evidence="3">The sequence shown here is derived from an EMBL/GenBank/DDBJ whole genome shotgun (WGS) entry which is preliminary data.</text>
</comment>
<dbReference type="PROSITE" id="PS51257">
    <property type="entry name" value="PROKAR_LIPOPROTEIN"/>
    <property type="match status" value="1"/>
</dbReference>
<keyword evidence="4" id="KW-1185">Reference proteome</keyword>